<evidence type="ECO:0000259" key="12">
    <source>
        <dbReference type="Pfam" id="PF25183"/>
    </source>
</evidence>
<dbReference type="Pfam" id="PF13620">
    <property type="entry name" value="CarboxypepD_reg"/>
    <property type="match status" value="1"/>
</dbReference>
<feature type="compositionally biased region" description="Polar residues" evidence="9">
    <location>
        <begin position="188"/>
        <end position="211"/>
    </location>
</feature>
<dbReference type="EMBL" id="RDSM01000003">
    <property type="protein sequence ID" value="RXH54718.1"/>
    <property type="molecule type" value="Genomic_DNA"/>
</dbReference>
<evidence type="ECO:0000256" key="1">
    <source>
        <dbReference type="ARBA" id="ARBA00004571"/>
    </source>
</evidence>
<feature type="signal peptide" evidence="10">
    <location>
        <begin position="1"/>
        <end position="26"/>
    </location>
</feature>
<evidence type="ECO:0000256" key="5">
    <source>
        <dbReference type="ARBA" id="ARBA00022729"/>
    </source>
</evidence>
<dbReference type="InterPro" id="IPR039426">
    <property type="entry name" value="TonB-dep_rcpt-like"/>
</dbReference>
<proteinExistence type="inferred from homology"/>
<keyword evidence="4 8" id="KW-0812">Transmembrane</keyword>
<evidence type="ECO:0000313" key="13">
    <source>
        <dbReference type="EMBL" id="RXH54718.1"/>
    </source>
</evidence>
<dbReference type="GO" id="GO:0044718">
    <property type="term" value="P:siderophore transmembrane transport"/>
    <property type="evidence" value="ECO:0007669"/>
    <property type="project" value="TreeGrafter"/>
</dbReference>
<dbReference type="Pfam" id="PF07715">
    <property type="entry name" value="Plug"/>
    <property type="match status" value="1"/>
</dbReference>
<dbReference type="GO" id="GO:0030246">
    <property type="term" value="F:carbohydrate binding"/>
    <property type="evidence" value="ECO:0007669"/>
    <property type="project" value="InterPro"/>
</dbReference>
<gene>
    <name evidence="13" type="ORF">GRAN_3822</name>
</gene>
<keyword evidence="6 8" id="KW-0472">Membrane</keyword>
<keyword evidence="5 10" id="KW-0732">Signal</keyword>
<dbReference type="GO" id="GO:0015344">
    <property type="term" value="F:siderophore uptake transmembrane transporter activity"/>
    <property type="evidence" value="ECO:0007669"/>
    <property type="project" value="TreeGrafter"/>
</dbReference>
<dbReference type="Gene3D" id="2.40.170.20">
    <property type="entry name" value="TonB-dependent receptor, beta-barrel domain"/>
    <property type="match status" value="1"/>
</dbReference>
<dbReference type="AlphaFoldDB" id="A0A4Q0SYL4"/>
<accession>A0A4Q0SYL4</accession>
<evidence type="ECO:0000256" key="3">
    <source>
        <dbReference type="ARBA" id="ARBA00022452"/>
    </source>
</evidence>
<comment type="subcellular location">
    <subcellularLocation>
        <location evidence="1 8">Cell outer membrane</location>
        <topology evidence="1 8">Multi-pass membrane protein</topology>
    </subcellularLocation>
</comment>
<dbReference type="RefSeq" id="WP_161571040.1">
    <property type="nucleotide sequence ID" value="NZ_RDSM01000003.1"/>
</dbReference>
<dbReference type="Gene3D" id="2.60.40.1120">
    <property type="entry name" value="Carboxypeptidase-like, regulatory domain"/>
    <property type="match status" value="1"/>
</dbReference>
<protein>
    <submittedName>
        <fullName evidence="13">Oar protein</fullName>
    </submittedName>
</protein>
<dbReference type="OrthoDB" id="97893at2"/>
<feature type="domain" description="TonB-dependent transporter Oar-like beta-barrel" evidence="12">
    <location>
        <begin position="248"/>
        <end position="1154"/>
    </location>
</feature>
<dbReference type="SUPFAM" id="SSF56935">
    <property type="entry name" value="Porins"/>
    <property type="match status" value="1"/>
</dbReference>
<evidence type="ECO:0000259" key="11">
    <source>
        <dbReference type="Pfam" id="PF07715"/>
    </source>
</evidence>
<keyword evidence="7 8" id="KW-0998">Cell outer membrane</keyword>
<dbReference type="Proteomes" id="UP000289437">
    <property type="component" value="Unassembled WGS sequence"/>
</dbReference>
<name>A0A4Q0SYL4_9BACT</name>
<keyword evidence="14" id="KW-1185">Reference proteome</keyword>
<dbReference type="Pfam" id="PF25183">
    <property type="entry name" value="OMP_b-brl_4"/>
    <property type="match status" value="1"/>
</dbReference>
<comment type="caution">
    <text evidence="13">The sequence shown here is derived from an EMBL/GenBank/DDBJ whole genome shotgun (WGS) entry which is preliminary data.</text>
</comment>
<evidence type="ECO:0000256" key="4">
    <source>
        <dbReference type="ARBA" id="ARBA00022692"/>
    </source>
</evidence>
<evidence type="ECO:0000256" key="6">
    <source>
        <dbReference type="ARBA" id="ARBA00023136"/>
    </source>
</evidence>
<comment type="similarity">
    <text evidence="8">Belongs to the TonB-dependent receptor family.</text>
</comment>
<dbReference type="InterPro" id="IPR012910">
    <property type="entry name" value="Plug_dom"/>
</dbReference>
<reference evidence="13 14" key="1">
    <citation type="submission" date="2018-11" db="EMBL/GenBank/DDBJ databases">
        <authorList>
            <person name="Mardanov A.V."/>
            <person name="Ravin N.V."/>
            <person name="Dedysh S.N."/>
        </authorList>
    </citation>
    <scope>NUCLEOTIDE SEQUENCE [LARGE SCALE GENOMIC DNA]</scope>
    <source>
        <strain evidence="13 14">AF10</strain>
    </source>
</reference>
<keyword evidence="3 8" id="KW-1134">Transmembrane beta strand</keyword>
<evidence type="ECO:0000256" key="7">
    <source>
        <dbReference type="ARBA" id="ARBA00023237"/>
    </source>
</evidence>
<evidence type="ECO:0000256" key="2">
    <source>
        <dbReference type="ARBA" id="ARBA00022448"/>
    </source>
</evidence>
<dbReference type="InterPro" id="IPR037066">
    <property type="entry name" value="Plug_dom_sf"/>
</dbReference>
<organism evidence="13 14">
    <name type="scientific">Granulicella sibirica</name>
    <dbReference type="NCBI Taxonomy" id="2479048"/>
    <lineage>
        <taxon>Bacteria</taxon>
        <taxon>Pseudomonadati</taxon>
        <taxon>Acidobacteriota</taxon>
        <taxon>Terriglobia</taxon>
        <taxon>Terriglobales</taxon>
        <taxon>Acidobacteriaceae</taxon>
        <taxon>Granulicella</taxon>
    </lineage>
</organism>
<feature type="region of interest" description="Disordered" evidence="9">
    <location>
        <begin position="166"/>
        <end position="211"/>
    </location>
</feature>
<reference evidence="14" key="2">
    <citation type="submission" date="2019-02" db="EMBL/GenBank/DDBJ databases">
        <title>Granulicella sibirica sp. nov., a psychrotolerant acidobacterium isolated from an organic soil layer in forested tundra, West Siberia.</title>
        <authorList>
            <person name="Oshkin I.Y."/>
            <person name="Kulichevskaya I.S."/>
            <person name="Rijpstra W.I.C."/>
            <person name="Sinninghe Damste J.S."/>
            <person name="Rakitin A.L."/>
            <person name="Ravin N.V."/>
            <person name="Dedysh S.N."/>
        </authorList>
    </citation>
    <scope>NUCLEOTIDE SEQUENCE [LARGE SCALE GENOMIC DNA]</scope>
    <source>
        <strain evidence="14">AF10</strain>
    </source>
</reference>
<dbReference type="InterPro" id="IPR057601">
    <property type="entry name" value="Oar-like_b-barrel"/>
</dbReference>
<evidence type="ECO:0000256" key="9">
    <source>
        <dbReference type="SAM" id="MobiDB-lite"/>
    </source>
</evidence>
<evidence type="ECO:0000256" key="8">
    <source>
        <dbReference type="PROSITE-ProRule" id="PRU01360"/>
    </source>
</evidence>
<dbReference type="SUPFAM" id="SSF49452">
    <property type="entry name" value="Starch-binding domain-like"/>
    <property type="match status" value="1"/>
</dbReference>
<dbReference type="GO" id="GO:0009279">
    <property type="term" value="C:cell outer membrane"/>
    <property type="evidence" value="ECO:0007669"/>
    <property type="project" value="UniProtKB-SubCell"/>
</dbReference>
<feature type="chain" id="PRO_5020537517" evidence="10">
    <location>
        <begin position="27"/>
        <end position="1188"/>
    </location>
</feature>
<dbReference type="InterPro" id="IPR013784">
    <property type="entry name" value="Carb-bd-like_fold"/>
</dbReference>
<dbReference type="PANTHER" id="PTHR30069:SF29">
    <property type="entry name" value="HEMOGLOBIN AND HEMOGLOBIN-HAPTOGLOBIN-BINDING PROTEIN 1-RELATED"/>
    <property type="match status" value="1"/>
</dbReference>
<keyword evidence="2 8" id="KW-0813">Transport</keyword>
<dbReference type="InterPro" id="IPR036942">
    <property type="entry name" value="Beta-barrel_TonB_sf"/>
</dbReference>
<evidence type="ECO:0000256" key="10">
    <source>
        <dbReference type="SAM" id="SignalP"/>
    </source>
</evidence>
<sequence length="1188" mass="126899">MTCIRNQARILSASLLLMFTGNLSLFSQGITTGTISGSVVDAQGALIAGAHVVILETSTGVQVGLESNESGAFAARSLPAGTYKVTISHDGFSALSVEKVVVTAGGDTALGQEHLAIGSSTTMVEVTGGTSAMLQTDQSQITTSIPTEAIQSLPVNGRLDNLISLSPGTVKAHDGGGGSPSNGDSYSINGQRSLSNNFELDGQANNDNYSGGPQVIFQNSDAIKEVQVISSNFSAQYGRNMGGVINYITKNGTNSYHGTAYEYYIGSFLNSIPNANKTTLNGYCAPGQTPAANACKAAAVPRFNDNRFGGTAGGRILRDKLWYFGGLNLERTRKGQSASSSSVATPTPAGLATLHSALPTNNAVNALINQGPYGISAGNPVPVGTKTYQTFTVGTQTVSNVEFANVQRFIPAVYNDQDYIGRLDYQPYASDHFFIRYIYQKQSNTALGGIIPTGYFYNKPQTAHSIGGDWTHTFSPSWVNQLRYSFQQNKLAQEGGTQANCLAANQNACTSSVGISGSVGYGYGNGSITSRIQKVTQVQDNATWAHGRHLVSFGGDFTYQNSPTVFLSNYTGVFTFTSFANYLNNVGTVNLSDGNPLLPFKEPDFSLYVQDDFKIMPSLTLNLGLRYEFFGQAINLLHDRSVAQQTGSKPFWDTNLPLSQTTYPYTPPRWKNYQPRLGFAYNPAGLTSLVVRGAYSIQFDPSVYVIFLNNSASAPVINLGTVTCSASITCISAAGATAAETRSQLLQYIPEGAGINPNTRNLTNSPPNFQNPYVQTFQLGLQYSVKRLATVTAAYVSNRTSKQFQSLNANPYLLDVANAFPSIIAPSALCSDTAAGSVDNGRLKCGSSNVRQRANTAFSEYNGLQTSFQTQNYHGVTAFVNYMFSKTISNGDSLGPVTAGTSTPSYSSTAFAQNPLDTDRAERGVADISFPNVFSFGIVYTVPAAHFDKSWINRAINGFTVSPAYSYNGGQRWTPIQSYASAVGGTTDNTSSYCDKSFAAAWITWDSCRPILSNKKAPIGVVGIYVADPTSTVSTGGTGYYNYSSSNYYNSSNLSCTPGSDPTCLKKLDKPIAATDAHYIYNNRTIARMIGNPFGGVSRAPEVGQKFSNLDLAIEKTTPINEHLSTKLYLNIFNVTNTNFLGTPDAFITDTTFASNGYNSGYYGGATGVAANSVPASRYIQLGGKIVF</sequence>
<feature type="domain" description="TonB-dependent receptor plug" evidence="11">
    <location>
        <begin position="137"/>
        <end position="244"/>
    </location>
</feature>
<dbReference type="Gene3D" id="2.170.130.10">
    <property type="entry name" value="TonB-dependent receptor, plug domain"/>
    <property type="match status" value="1"/>
</dbReference>
<dbReference type="PANTHER" id="PTHR30069">
    <property type="entry name" value="TONB-DEPENDENT OUTER MEMBRANE RECEPTOR"/>
    <property type="match status" value="1"/>
</dbReference>
<dbReference type="PROSITE" id="PS52016">
    <property type="entry name" value="TONB_DEPENDENT_REC_3"/>
    <property type="match status" value="1"/>
</dbReference>
<evidence type="ECO:0000313" key="14">
    <source>
        <dbReference type="Proteomes" id="UP000289437"/>
    </source>
</evidence>